<evidence type="ECO:0000313" key="1">
    <source>
        <dbReference type="EMBL" id="CAG8681680.1"/>
    </source>
</evidence>
<dbReference type="Proteomes" id="UP000789570">
    <property type="component" value="Unassembled WGS sequence"/>
</dbReference>
<name>A0A9N9HEB0_9GLOM</name>
<keyword evidence="2" id="KW-1185">Reference proteome</keyword>
<gene>
    <name evidence="1" type="ORF">FCALED_LOCUS12534</name>
</gene>
<reference evidence="1" key="1">
    <citation type="submission" date="2021-06" db="EMBL/GenBank/DDBJ databases">
        <authorList>
            <person name="Kallberg Y."/>
            <person name="Tangrot J."/>
            <person name="Rosling A."/>
        </authorList>
    </citation>
    <scope>NUCLEOTIDE SEQUENCE</scope>
    <source>
        <strain evidence="1">UK204</strain>
    </source>
</reference>
<feature type="non-terminal residue" evidence="1">
    <location>
        <position position="193"/>
    </location>
</feature>
<dbReference type="AlphaFoldDB" id="A0A9N9HEB0"/>
<comment type="caution">
    <text evidence="1">The sequence shown here is derived from an EMBL/GenBank/DDBJ whole genome shotgun (WGS) entry which is preliminary data.</text>
</comment>
<dbReference type="EMBL" id="CAJVPQ010006182">
    <property type="protein sequence ID" value="CAG8681680.1"/>
    <property type="molecule type" value="Genomic_DNA"/>
</dbReference>
<evidence type="ECO:0000313" key="2">
    <source>
        <dbReference type="Proteomes" id="UP000789570"/>
    </source>
</evidence>
<dbReference type="OrthoDB" id="2424554at2759"/>
<sequence length="193" mass="22611">MGHQQHFLTPYIVVLHSEQRVNKSNKYAICCACINILEKEEAYKNKFTNTKKECMRHFRNCSSFTATYTSEQINKLLNKAEKNGAKSNKPIKKRSCIILDDLASDEESDFETETDINIKPSYEYENEIIPIQNQNVLDNYIFRPLTTSQISKLEEFLLEVTVSCGFPFQWIENDAVKRFFHWLNPMIILPSRK</sequence>
<accession>A0A9N9HEB0</accession>
<proteinExistence type="predicted"/>
<organism evidence="1 2">
    <name type="scientific">Funneliformis caledonium</name>
    <dbReference type="NCBI Taxonomy" id="1117310"/>
    <lineage>
        <taxon>Eukaryota</taxon>
        <taxon>Fungi</taxon>
        <taxon>Fungi incertae sedis</taxon>
        <taxon>Mucoromycota</taxon>
        <taxon>Glomeromycotina</taxon>
        <taxon>Glomeromycetes</taxon>
        <taxon>Glomerales</taxon>
        <taxon>Glomeraceae</taxon>
        <taxon>Funneliformis</taxon>
    </lineage>
</organism>
<protein>
    <submittedName>
        <fullName evidence="1">1082_t:CDS:1</fullName>
    </submittedName>
</protein>